<evidence type="ECO:0000256" key="1">
    <source>
        <dbReference type="SAM" id="MobiDB-lite"/>
    </source>
</evidence>
<feature type="region of interest" description="Disordered" evidence="1">
    <location>
        <begin position="1"/>
        <end position="47"/>
    </location>
</feature>
<dbReference type="Proteomes" id="UP000092177">
    <property type="component" value="Chromosome 2"/>
</dbReference>
<protein>
    <submittedName>
        <fullName evidence="2">Uncharacterized protein</fullName>
    </submittedName>
</protein>
<feature type="compositionally biased region" description="Polar residues" evidence="1">
    <location>
        <begin position="13"/>
        <end position="22"/>
    </location>
</feature>
<feature type="region of interest" description="Disordered" evidence="1">
    <location>
        <begin position="384"/>
        <end position="422"/>
    </location>
</feature>
<feature type="compositionally biased region" description="Basic and acidic residues" evidence="1">
    <location>
        <begin position="87"/>
        <end position="108"/>
    </location>
</feature>
<reference evidence="3" key="1">
    <citation type="journal article" date="2017" name="BMC Genomics">
        <title>Gapless genome assembly of Colletotrichum higginsianum reveals chromosome structure and association of transposable elements with secondary metabolite gene clusters.</title>
        <authorList>
            <person name="Dallery J.-F."/>
            <person name="Lapalu N."/>
            <person name="Zampounis A."/>
            <person name="Pigne S."/>
            <person name="Luyten I."/>
            <person name="Amselem J."/>
            <person name="Wittenberg A.H.J."/>
            <person name="Zhou S."/>
            <person name="de Queiroz M.V."/>
            <person name="Robin G.P."/>
            <person name="Auger A."/>
            <person name="Hainaut M."/>
            <person name="Henrissat B."/>
            <person name="Kim K.-T."/>
            <person name="Lee Y.-H."/>
            <person name="Lespinet O."/>
            <person name="Schwartz D.C."/>
            <person name="Thon M.R."/>
            <person name="O'Connell R.J."/>
        </authorList>
    </citation>
    <scope>NUCLEOTIDE SEQUENCE [LARGE SCALE GENOMIC DNA]</scope>
    <source>
        <strain evidence="3">IMI 349063</strain>
    </source>
</reference>
<sequence>MDHPLEQQKDVDTVNQEVSSDPSAKRFSKVESVTNPGVSMNSVDGTNGRFARSAFKVSWSRTVSRMLSKRQRTAATPDTNPAPKSDANGRKTDASDDRGDKRLKELGNRPDPTQPLLSKHATVIDVAASGIMKKKDLLKRRSLGDFLGSISSYNTLKKRCRSPEASTDMVGSHFSTESLTKGHDHAASDNAPPTLPKLPSSGDLATSFQRNLEADPEAVTTVLLTSRPPGINSTRHYRRDQAVQTLLTSTPERTDATGERGCGLSVPKVPGMIDLYTGRQLVWNTATSADPRSVQTHTPGEKREETIQEEVPMLLQAKDKKRKELGLRPCTNPGTAYTTVDPLQAVYESKLIQGPHLEYKRKTRRSLGDDEDFDYSSGSVWRKDETSNGATAAANDINVPTGAPTGADDDITDISSNPGSKNLKKKAKSLTFIRQLEVQPRGSSLTAPRRISFEMDLRGTDSDAGGAKDSFHHSLKDKRVVVV</sequence>
<feature type="compositionally biased region" description="Basic and acidic residues" evidence="1">
    <location>
        <begin position="1"/>
        <end position="12"/>
    </location>
</feature>
<dbReference type="KEGG" id="chig:CH63R_02533"/>
<dbReference type="EMBL" id="LTAN01000002">
    <property type="protein sequence ID" value="OBR13807.1"/>
    <property type="molecule type" value="Genomic_DNA"/>
</dbReference>
<feature type="region of interest" description="Disordered" evidence="1">
    <location>
        <begin position="62"/>
        <end position="116"/>
    </location>
</feature>
<dbReference type="VEuPathDB" id="FungiDB:CH63R_02533"/>
<feature type="region of interest" description="Disordered" evidence="1">
    <location>
        <begin position="163"/>
        <end position="204"/>
    </location>
</feature>
<evidence type="ECO:0000313" key="2">
    <source>
        <dbReference type="EMBL" id="OBR13807.1"/>
    </source>
</evidence>
<gene>
    <name evidence="2" type="ORF">CH63R_02533</name>
</gene>
<dbReference type="RefSeq" id="XP_018162324.1">
    <property type="nucleotide sequence ID" value="XM_018297508.1"/>
</dbReference>
<dbReference type="GeneID" id="28861615"/>
<name>A0A1B7YP25_COLHI</name>
<feature type="compositionally biased region" description="Polar residues" evidence="1">
    <location>
        <begin position="31"/>
        <end position="45"/>
    </location>
</feature>
<comment type="caution">
    <text evidence="2">The sequence shown here is derived from an EMBL/GenBank/DDBJ whole genome shotgun (WGS) entry which is preliminary data.</text>
</comment>
<evidence type="ECO:0000313" key="3">
    <source>
        <dbReference type="Proteomes" id="UP000092177"/>
    </source>
</evidence>
<accession>A0A1B7YP25</accession>
<dbReference type="AlphaFoldDB" id="A0A1B7YP25"/>
<proteinExistence type="predicted"/>
<organism evidence="2 3">
    <name type="scientific">Colletotrichum higginsianum (strain IMI 349063)</name>
    <name type="common">Crucifer anthracnose fungus</name>
    <dbReference type="NCBI Taxonomy" id="759273"/>
    <lineage>
        <taxon>Eukaryota</taxon>
        <taxon>Fungi</taxon>
        <taxon>Dikarya</taxon>
        <taxon>Ascomycota</taxon>
        <taxon>Pezizomycotina</taxon>
        <taxon>Sordariomycetes</taxon>
        <taxon>Hypocreomycetidae</taxon>
        <taxon>Glomerellales</taxon>
        <taxon>Glomerellaceae</taxon>
        <taxon>Colletotrichum</taxon>
        <taxon>Colletotrichum destructivum species complex</taxon>
    </lineage>
</organism>
<keyword evidence="3" id="KW-1185">Reference proteome</keyword>
<dbReference type="OrthoDB" id="4844996at2759"/>